<evidence type="ECO:0000256" key="2">
    <source>
        <dbReference type="ARBA" id="ARBA00023015"/>
    </source>
</evidence>
<keyword evidence="3" id="KW-0238">DNA-binding</keyword>
<evidence type="ECO:0000256" key="4">
    <source>
        <dbReference type="ARBA" id="ARBA00023163"/>
    </source>
</evidence>
<dbReference type="SUPFAM" id="SSF100950">
    <property type="entry name" value="NagB/RpiA/CoA transferase-like"/>
    <property type="match status" value="1"/>
</dbReference>
<dbReference type="PANTHER" id="PTHR30363">
    <property type="entry name" value="HTH-TYPE TRANSCRIPTIONAL REGULATOR SRLR-RELATED"/>
    <property type="match status" value="1"/>
</dbReference>
<dbReference type="Gene3D" id="3.40.50.1360">
    <property type="match status" value="1"/>
</dbReference>
<dbReference type="GO" id="GO:0003700">
    <property type="term" value="F:DNA-binding transcription factor activity"/>
    <property type="evidence" value="ECO:0007669"/>
    <property type="project" value="InterPro"/>
</dbReference>
<dbReference type="PRINTS" id="PR00037">
    <property type="entry name" value="HTHLACR"/>
</dbReference>
<dbReference type="GO" id="GO:0003677">
    <property type="term" value="F:DNA binding"/>
    <property type="evidence" value="ECO:0007669"/>
    <property type="project" value="UniProtKB-KW"/>
</dbReference>
<comment type="caution">
    <text evidence="6">The sequence shown here is derived from an EMBL/GenBank/DDBJ whole genome shotgun (WGS) entry which is preliminary data.</text>
</comment>
<evidence type="ECO:0000313" key="7">
    <source>
        <dbReference type="Proteomes" id="UP000592820"/>
    </source>
</evidence>
<dbReference type="SMART" id="SM01134">
    <property type="entry name" value="DeoRC"/>
    <property type="match status" value="1"/>
</dbReference>
<gene>
    <name evidence="6" type="ORF">HDG41_005517</name>
</gene>
<dbReference type="InterPro" id="IPR050313">
    <property type="entry name" value="Carb_Metab_HTH_regulators"/>
</dbReference>
<dbReference type="PROSITE" id="PS00894">
    <property type="entry name" value="HTH_DEOR_1"/>
    <property type="match status" value="1"/>
</dbReference>
<organism evidence="6 7">
    <name type="scientific">Paraburkholderia youngii</name>
    <dbReference type="NCBI Taxonomy" id="2782701"/>
    <lineage>
        <taxon>Bacteria</taxon>
        <taxon>Pseudomonadati</taxon>
        <taxon>Pseudomonadota</taxon>
        <taxon>Betaproteobacteria</taxon>
        <taxon>Burkholderiales</taxon>
        <taxon>Burkholderiaceae</taxon>
        <taxon>Paraburkholderia</taxon>
    </lineage>
</organism>
<keyword evidence="2" id="KW-0805">Transcription regulation</keyword>
<evidence type="ECO:0000313" key="6">
    <source>
        <dbReference type="EMBL" id="MBB5403429.1"/>
    </source>
</evidence>
<evidence type="ECO:0000256" key="3">
    <source>
        <dbReference type="ARBA" id="ARBA00023125"/>
    </source>
</evidence>
<proteinExistence type="predicted"/>
<dbReference type="PROSITE" id="PS51000">
    <property type="entry name" value="HTH_DEOR_2"/>
    <property type="match status" value="1"/>
</dbReference>
<dbReference type="InterPro" id="IPR036390">
    <property type="entry name" value="WH_DNA-bd_sf"/>
</dbReference>
<dbReference type="InterPro" id="IPR001034">
    <property type="entry name" value="DeoR_HTH"/>
</dbReference>
<name>A0A7W8LAI6_9BURK</name>
<keyword evidence="1" id="KW-0678">Repressor</keyword>
<dbReference type="AlphaFoldDB" id="A0A7W8LAI6"/>
<sequence length="273" mass="28814">MLDNRSAGPVPASLNPNRRLAIERIDYIVQSLEASGSVSVANLSATLGVSRETIRRDLKILAEQGRANLVHGGAAKRPVAEPSLASREAVNALGKAVIGAAAARLVADGMVVLIDSGSTTLGLAEALQHHRDLTVITNSLPIALMLCRAPGVKVVVLGGDIDPNDEAAIGVETMTALSHFRADLVFVGVGGISPEGEFTDYSRLAAEQRHLMMKSGKKVYVLADHSKFEQQTPVLIAPVPHIAGLIVDAEPPAGIVRACAEQRWEVIIANRHS</sequence>
<keyword evidence="4" id="KW-0804">Transcription</keyword>
<dbReference type="Gene3D" id="1.10.10.10">
    <property type="entry name" value="Winged helix-like DNA-binding domain superfamily/Winged helix DNA-binding domain"/>
    <property type="match status" value="1"/>
</dbReference>
<dbReference type="InterPro" id="IPR014036">
    <property type="entry name" value="DeoR-like_C"/>
</dbReference>
<accession>A0A7W8LAI6</accession>
<evidence type="ECO:0000259" key="5">
    <source>
        <dbReference type="PROSITE" id="PS51000"/>
    </source>
</evidence>
<reference evidence="6 7" key="1">
    <citation type="submission" date="2020-08" db="EMBL/GenBank/DDBJ databases">
        <title>Genomic Encyclopedia of Type Strains, Phase IV (KMG-V): Genome sequencing to study the core and pangenomes of soil and plant-associated prokaryotes.</title>
        <authorList>
            <person name="Whitman W."/>
        </authorList>
    </citation>
    <scope>NUCLEOTIDE SEQUENCE [LARGE SCALE GENOMIC DNA]</scope>
    <source>
        <strain evidence="6 7">JPY162</strain>
    </source>
</reference>
<dbReference type="SMART" id="SM00420">
    <property type="entry name" value="HTH_DEOR"/>
    <property type="match status" value="1"/>
</dbReference>
<dbReference type="Proteomes" id="UP000592820">
    <property type="component" value="Unassembled WGS sequence"/>
</dbReference>
<dbReference type="EMBL" id="JACHDE010000013">
    <property type="protein sequence ID" value="MBB5403429.1"/>
    <property type="molecule type" value="Genomic_DNA"/>
</dbReference>
<dbReference type="Pfam" id="PF00455">
    <property type="entry name" value="DeoRC"/>
    <property type="match status" value="1"/>
</dbReference>
<dbReference type="InterPro" id="IPR037171">
    <property type="entry name" value="NagB/RpiA_transferase-like"/>
</dbReference>
<feature type="domain" description="HTH deoR-type" evidence="5">
    <location>
        <begin position="21"/>
        <end position="76"/>
    </location>
</feature>
<dbReference type="InterPro" id="IPR036388">
    <property type="entry name" value="WH-like_DNA-bd_sf"/>
</dbReference>
<evidence type="ECO:0000256" key="1">
    <source>
        <dbReference type="ARBA" id="ARBA00022491"/>
    </source>
</evidence>
<dbReference type="InterPro" id="IPR018356">
    <property type="entry name" value="Tscrpt_reg_HTH_DeoR_CS"/>
</dbReference>
<protein>
    <submittedName>
        <fullName evidence="6">DeoR/GlpR family transcriptional regulator of sugar metabolism</fullName>
    </submittedName>
</protein>
<dbReference type="RefSeq" id="WP_184227737.1">
    <property type="nucleotide sequence ID" value="NZ_JACHDE010000013.1"/>
</dbReference>
<dbReference type="SUPFAM" id="SSF46785">
    <property type="entry name" value="Winged helix' DNA-binding domain"/>
    <property type="match status" value="1"/>
</dbReference>
<dbReference type="PANTHER" id="PTHR30363:SF4">
    <property type="entry name" value="GLYCEROL-3-PHOSPHATE REGULON REPRESSOR"/>
    <property type="match status" value="1"/>
</dbReference>
<dbReference type="Pfam" id="PF08220">
    <property type="entry name" value="HTH_DeoR"/>
    <property type="match status" value="1"/>
</dbReference>